<evidence type="ECO:0000259" key="9">
    <source>
        <dbReference type="PROSITE" id="PS50994"/>
    </source>
</evidence>
<keyword evidence="4" id="KW-0511">Multifunctional enzyme</keyword>
<dbReference type="FunFam" id="3.30.70.270:FF:000020">
    <property type="entry name" value="Transposon Tf2-6 polyprotein-like Protein"/>
    <property type="match status" value="1"/>
</dbReference>
<dbReference type="InterPro" id="IPR001584">
    <property type="entry name" value="Integrase_cat-core"/>
</dbReference>
<dbReference type="InterPro" id="IPR000953">
    <property type="entry name" value="Chromo/chromo_shadow_dom"/>
</dbReference>
<gene>
    <name evidence="10" type="ORF">WMY93_003876</name>
</gene>
<evidence type="ECO:0000313" key="10">
    <source>
        <dbReference type="EMBL" id="KAK7940550.1"/>
    </source>
</evidence>
<dbReference type="GO" id="GO:0003676">
    <property type="term" value="F:nucleic acid binding"/>
    <property type="evidence" value="ECO:0007669"/>
    <property type="project" value="InterPro"/>
</dbReference>
<dbReference type="PROSITE" id="PS50994">
    <property type="entry name" value="INTEGRASE"/>
    <property type="match status" value="1"/>
</dbReference>
<dbReference type="PANTHER" id="PTHR37984">
    <property type="entry name" value="PROTEIN CBG26694"/>
    <property type="match status" value="1"/>
</dbReference>
<organism evidence="10 11">
    <name type="scientific">Mugilogobius chulae</name>
    <name type="common">yellowstripe goby</name>
    <dbReference type="NCBI Taxonomy" id="88201"/>
    <lineage>
        <taxon>Eukaryota</taxon>
        <taxon>Metazoa</taxon>
        <taxon>Chordata</taxon>
        <taxon>Craniata</taxon>
        <taxon>Vertebrata</taxon>
        <taxon>Euteleostomi</taxon>
        <taxon>Actinopterygii</taxon>
        <taxon>Neopterygii</taxon>
        <taxon>Teleostei</taxon>
        <taxon>Neoteleostei</taxon>
        <taxon>Acanthomorphata</taxon>
        <taxon>Gobiaria</taxon>
        <taxon>Gobiiformes</taxon>
        <taxon>Gobioidei</taxon>
        <taxon>Gobiidae</taxon>
        <taxon>Gobionellinae</taxon>
        <taxon>Mugilogobius</taxon>
    </lineage>
</organism>
<dbReference type="CDD" id="cd09274">
    <property type="entry name" value="RNase_HI_RT_Ty3"/>
    <property type="match status" value="1"/>
</dbReference>
<evidence type="ECO:0000256" key="1">
    <source>
        <dbReference type="ARBA" id="ARBA00004123"/>
    </source>
</evidence>
<evidence type="ECO:0000259" key="7">
    <source>
        <dbReference type="PROSITE" id="PS50013"/>
    </source>
</evidence>
<dbReference type="PANTHER" id="PTHR37984:SF5">
    <property type="entry name" value="PROTEIN NYNRIN-LIKE"/>
    <property type="match status" value="1"/>
</dbReference>
<comment type="similarity">
    <text evidence="2">Belongs to the beta type-B retroviral polymerase family. HERV class-II K(HML-2) pol subfamily.</text>
</comment>
<sequence>MEKYIHDSLASGHIRPSSSPVAAGFFFVNKKDKTLRPCIDYRGLNDITIKNKYPLPLIDSAFEPLHRATIFSKLDLRNAYHLVRIRSGDEWKTAFNTPLGHFEYQVMPFGLTNAPAVFQSLVNDVLRDMLNKFIFVYLDDILIFSQDIHEHVQHVRLVLKRLLENKLFVKAEKCEFHKPKVSFLGFVIEKGRLSADPAKIQAVVEWPTPTSRKLLQRFLGFANFYRRFIRDYSRVAAPLTRLTSTSNPFTWTSEAQEAFDRLKHKFTSAPVLIHPDPGRQFVVEVDASDLGVGAILSQRSPETNKLHPCAFFSRRLSEAERNYDVGNRDLLAVVLALQEWRHWLEGAHQSFIIWTDHKNLSYLQSAQRLNSRQARWALFLSRFNFTLTYRPGSKNCKPDALSRLYSPVHENSVPGTILPHSCVVAAAHWEIENAVTEAQRTEPDPGCGPPNRLFVPSTVRSQVLQWAHSTKLSCHPGIQRTMTFIKQKFWWPTMGADIREFVSACDICARSKPSHLPPAGLLHPLPMPSRPWSHIAVDFVTGLPQSEALETANLLVLHVFRLHGIPVDIVSDRGPQFASQVWKAFCQAMGASASLSSGFHPQSNGQAERANQNLETALRCVTARHPTAWSSFLPWVEYAHNSMSSSATGFSPFMACMGSSHPCFLLKSKKWPCHQFRHIFANVVQSGGLSERPLSEPLLAVNTLPTAIAQQHRSTNLGKSPLCPPSDPPPPSRVIDGHPAFTVSRVLDVRRRGRGYQFLVDWEGYGPEERSWISRSLILDPDLLRDFYRRFPDKPVLVPVGCGLRAGTAVSSSLITAIQRLLVHLYSSSDCSSTYLTGRLLGAHPQDQAKPPWWRDFLLNKNLNFAPRVCFGVLL</sequence>
<dbReference type="FunFam" id="3.10.20.370:FF:000003">
    <property type="entry name" value="Transposon Tf2-6 polyprotein"/>
    <property type="match status" value="1"/>
</dbReference>
<dbReference type="Pfam" id="PF00385">
    <property type="entry name" value="Chromo"/>
    <property type="match status" value="1"/>
</dbReference>
<name>A0AAW0Q673_9GOBI</name>
<evidence type="ECO:0000256" key="2">
    <source>
        <dbReference type="ARBA" id="ARBA00010879"/>
    </source>
</evidence>
<protein>
    <recommendedName>
        <fullName evidence="5">Gypsy retrotransposon integrase-like protein 1</fullName>
        <ecNumber evidence="3">3.1.26.4</ecNumber>
    </recommendedName>
</protein>
<feature type="domain" description="Reverse transcriptase" evidence="8">
    <location>
        <begin position="9"/>
        <end position="188"/>
    </location>
</feature>
<evidence type="ECO:0000256" key="4">
    <source>
        <dbReference type="ARBA" id="ARBA00023268"/>
    </source>
</evidence>
<dbReference type="InterPro" id="IPR023780">
    <property type="entry name" value="Chromo_domain"/>
</dbReference>
<dbReference type="InterPro" id="IPR000477">
    <property type="entry name" value="RT_dom"/>
</dbReference>
<comment type="subcellular location">
    <subcellularLocation>
        <location evidence="1">Nucleus</location>
    </subcellularLocation>
</comment>
<dbReference type="Gene3D" id="3.30.420.10">
    <property type="entry name" value="Ribonuclease H-like superfamily/Ribonuclease H"/>
    <property type="match status" value="1"/>
</dbReference>
<dbReference type="CDD" id="cd01647">
    <property type="entry name" value="RT_LTR"/>
    <property type="match status" value="1"/>
</dbReference>
<dbReference type="GO" id="GO:0004523">
    <property type="term" value="F:RNA-DNA hybrid ribonuclease activity"/>
    <property type="evidence" value="ECO:0007669"/>
    <property type="project" value="UniProtKB-EC"/>
</dbReference>
<dbReference type="InterPro" id="IPR043502">
    <property type="entry name" value="DNA/RNA_pol_sf"/>
</dbReference>
<dbReference type="InterPro" id="IPR016197">
    <property type="entry name" value="Chromo-like_dom_sf"/>
</dbReference>
<dbReference type="PROSITE" id="PS50013">
    <property type="entry name" value="CHROMO_2"/>
    <property type="match status" value="1"/>
</dbReference>
<evidence type="ECO:0000256" key="5">
    <source>
        <dbReference type="ARBA" id="ARBA00039658"/>
    </source>
</evidence>
<feature type="domain" description="Chromo" evidence="7">
    <location>
        <begin position="741"/>
        <end position="790"/>
    </location>
</feature>
<dbReference type="Gene3D" id="2.40.50.40">
    <property type="match status" value="1"/>
</dbReference>
<dbReference type="PROSITE" id="PS50878">
    <property type="entry name" value="RT_POL"/>
    <property type="match status" value="1"/>
</dbReference>
<evidence type="ECO:0000313" key="11">
    <source>
        <dbReference type="Proteomes" id="UP001460270"/>
    </source>
</evidence>
<dbReference type="InterPro" id="IPR036397">
    <property type="entry name" value="RNaseH_sf"/>
</dbReference>
<dbReference type="FunFam" id="1.10.340.70:FF:000001">
    <property type="entry name" value="Retrovirus-related Pol polyprotein from transposon gypsy-like Protein"/>
    <property type="match status" value="1"/>
</dbReference>
<dbReference type="SUPFAM" id="SSF56672">
    <property type="entry name" value="DNA/RNA polymerases"/>
    <property type="match status" value="1"/>
</dbReference>
<dbReference type="Gene3D" id="3.30.70.270">
    <property type="match status" value="2"/>
</dbReference>
<dbReference type="Proteomes" id="UP001460270">
    <property type="component" value="Unassembled WGS sequence"/>
</dbReference>
<dbReference type="Pfam" id="PF00078">
    <property type="entry name" value="RVT_1"/>
    <property type="match status" value="1"/>
</dbReference>
<dbReference type="InterPro" id="IPR041577">
    <property type="entry name" value="RT_RNaseH_2"/>
</dbReference>
<accession>A0AAW0Q673</accession>
<dbReference type="InterPro" id="IPR050951">
    <property type="entry name" value="Retrovirus_Pol_polyprotein"/>
</dbReference>
<dbReference type="AlphaFoldDB" id="A0AAW0Q673"/>
<evidence type="ECO:0000259" key="8">
    <source>
        <dbReference type="PROSITE" id="PS50878"/>
    </source>
</evidence>
<dbReference type="SUPFAM" id="SSF54160">
    <property type="entry name" value="Chromo domain-like"/>
    <property type="match status" value="1"/>
</dbReference>
<dbReference type="EMBL" id="JBBPFD010000002">
    <property type="protein sequence ID" value="KAK7940550.1"/>
    <property type="molecule type" value="Genomic_DNA"/>
</dbReference>
<proteinExistence type="inferred from homology"/>
<keyword evidence="11" id="KW-1185">Reference proteome</keyword>
<dbReference type="Gene3D" id="1.10.340.70">
    <property type="match status" value="1"/>
</dbReference>
<dbReference type="EC" id="3.1.26.4" evidence="3"/>
<dbReference type="Gene3D" id="3.10.10.10">
    <property type="entry name" value="HIV Type 1 Reverse Transcriptase, subunit A, domain 1"/>
    <property type="match status" value="1"/>
</dbReference>
<feature type="compositionally biased region" description="Pro residues" evidence="6">
    <location>
        <begin position="722"/>
        <end position="732"/>
    </location>
</feature>
<feature type="domain" description="Integrase catalytic" evidence="9">
    <location>
        <begin position="543"/>
        <end position="660"/>
    </location>
</feature>
<dbReference type="SMART" id="SM00298">
    <property type="entry name" value="CHROMO"/>
    <property type="match status" value="1"/>
</dbReference>
<evidence type="ECO:0000256" key="3">
    <source>
        <dbReference type="ARBA" id="ARBA00012180"/>
    </source>
</evidence>
<dbReference type="Pfam" id="PF17921">
    <property type="entry name" value="Integrase_H2C2"/>
    <property type="match status" value="1"/>
</dbReference>
<dbReference type="GO" id="GO:0005634">
    <property type="term" value="C:nucleus"/>
    <property type="evidence" value="ECO:0007669"/>
    <property type="project" value="UniProtKB-SubCell"/>
</dbReference>
<dbReference type="InterPro" id="IPR012337">
    <property type="entry name" value="RNaseH-like_sf"/>
</dbReference>
<dbReference type="InterPro" id="IPR043128">
    <property type="entry name" value="Rev_trsase/Diguanyl_cyclase"/>
</dbReference>
<comment type="caution">
    <text evidence="10">The sequence shown here is derived from an EMBL/GenBank/DDBJ whole genome shotgun (WGS) entry which is preliminary data.</text>
</comment>
<dbReference type="Pfam" id="PF17919">
    <property type="entry name" value="RT_RNaseH_2"/>
    <property type="match status" value="1"/>
</dbReference>
<dbReference type="GO" id="GO:0015074">
    <property type="term" value="P:DNA integration"/>
    <property type="evidence" value="ECO:0007669"/>
    <property type="project" value="InterPro"/>
</dbReference>
<feature type="region of interest" description="Disordered" evidence="6">
    <location>
        <begin position="714"/>
        <end position="735"/>
    </location>
</feature>
<dbReference type="InterPro" id="IPR041588">
    <property type="entry name" value="Integrase_H2C2"/>
</dbReference>
<dbReference type="SUPFAM" id="SSF53098">
    <property type="entry name" value="Ribonuclease H-like"/>
    <property type="match status" value="1"/>
</dbReference>
<reference evidence="11" key="1">
    <citation type="submission" date="2024-04" db="EMBL/GenBank/DDBJ databases">
        <title>Salinicola lusitanus LLJ914,a marine bacterium isolated from the Okinawa Trough.</title>
        <authorList>
            <person name="Li J."/>
        </authorList>
    </citation>
    <scope>NUCLEOTIDE SEQUENCE [LARGE SCALE GENOMIC DNA]</scope>
</reference>
<evidence type="ECO:0000256" key="6">
    <source>
        <dbReference type="SAM" id="MobiDB-lite"/>
    </source>
</evidence>